<evidence type="ECO:0000256" key="2">
    <source>
        <dbReference type="ARBA" id="ARBA00023242"/>
    </source>
</evidence>
<dbReference type="InterPro" id="IPR001138">
    <property type="entry name" value="Zn2Cys6_DnaBD"/>
</dbReference>
<dbReference type="PROSITE" id="PS50048">
    <property type="entry name" value="ZN2_CY6_FUNGAL_2"/>
    <property type="match status" value="2"/>
</dbReference>
<dbReference type="InterPro" id="IPR050613">
    <property type="entry name" value="Sec_Metabolite_Reg"/>
</dbReference>
<dbReference type="CDD" id="cd00067">
    <property type="entry name" value="GAL4"/>
    <property type="match status" value="2"/>
</dbReference>
<dbReference type="SUPFAM" id="SSF57701">
    <property type="entry name" value="Zn2/Cys6 DNA-binding domain"/>
    <property type="match status" value="2"/>
</dbReference>
<dbReference type="SMART" id="SM00066">
    <property type="entry name" value="GAL4"/>
    <property type="match status" value="2"/>
</dbReference>
<dbReference type="EMBL" id="JARJLG010000057">
    <property type="protein sequence ID" value="KAJ7757770.1"/>
    <property type="molecule type" value="Genomic_DNA"/>
</dbReference>
<keyword evidence="2" id="KW-0539">Nucleus</keyword>
<evidence type="ECO:0000256" key="3">
    <source>
        <dbReference type="SAM" id="MobiDB-lite"/>
    </source>
</evidence>
<reference evidence="5" key="1">
    <citation type="submission" date="2023-03" db="EMBL/GenBank/DDBJ databases">
        <title>Massive genome expansion in bonnet fungi (Mycena s.s.) driven by repeated elements and novel gene families across ecological guilds.</title>
        <authorList>
            <consortium name="Lawrence Berkeley National Laboratory"/>
            <person name="Harder C.B."/>
            <person name="Miyauchi S."/>
            <person name="Viragh M."/>
            <person name="Kuo A."/>
            <person name="Thoen E."/>
            <person name="Andreopoulos B."/>
            <person name="Lu D."/>
            <person name="Skrede I."/>
            <person name="Drula E."/>
            <person name="Henrissat B."/>
            <person name="Morin E."/>
            <person name="Kohler A."/>
            <person name="Barry K."/>
            <person name="LaButti K."/>
            <person name="Morin E."/>
            <person name="Salamov A."/>
            <person name="Lipzen A."/>
            <person name="Mereny Z."/>
            <person name="Hegedus B."/>
            <person name="Baldrian P."/>
            <person name="Stursova M."/>
            <person name="Weitz H."/>
            <person name="Taylor A."/>
            <person name="Grigoriev I.V."/>
            <person name="Nagy L.G."/>
            <person name="Martin F."/>
            <person name="Kauserud H."/>
        </authorList>
    </citation>
    <scope>NUCLEOTIDE SEQUENCE</scope>
    <source>
        <strain evidence="5">CBHHK188m</strain>
    </source>
</reference>
<evidence type="ECO:0000313" key="6">
    <source>
        <dbReference type="Proteomes" id="UP001215280"/>
    </source>
</evidence>
<gene>
    <name evidence="5" type="ORF">DFH07DRAFT_819280</name>
</gene>
<dbReference type="InterPro" id="IPR036864">
    <property type="entry name" value="Zn2-C6_fun-type_DNA-bd_sf"/>
</dbReference>
<dbReference type="PROSITE" id="PS00463">
    <property type="entry name" value="ZN2_CY6_FUNGAL_1"/>
    <property type="match status" value="2"/>
</dbReference>
<feature type="compositionally biased region" description="Low complexity" evidence="3">
    <location>
        <begin position="109"/>
        <end position="138"/>
    </location>
</feature>
<feature type="domain" description="Zn(2)-C6 fungal-type" evidence="4">
    <location>
        <begin position="10"/>
        <end position="41"/>
    </location>
</feature>
<evidence type="ECO:0000256" key="1">
    <source>
        <dbReference type="ARBA" id="ARBA00004123"/>
    </source>
</evidence>
<comment type="caution">
    <text evidence="5">The sequence shown here is derived from an EMBL/GenBank/DDBJ whole genome shotgun (WGS) entry which is preliminary data.</text>
</comment>
<feature type="domain" description="Zn(2)-C6 fungal-type" evidence="4">
    <location>
        <begin position="58"/>
        <end position="89"/>
    </location>
</feature>
<organism evidence="5 6">
    <name type="scientific">Mycena maculata</name>
    <dbReference type="NCBI Taxonomy" id="230809"/>
    <lineage>
        <taxon>Eukaryota</taxon>
        <taxon>Fungi</taxon>
        <taxon>Dikarya</taxon>
        <taxon>Basidiomycota</taxon>
        <taxon>Agaricomycotina</taxon>
        <taxon>Agaricomycetes</taxon>
        <taxon>Agaricomycetidae</taxon>
        <taxon>Agaricales</taxon>
        <taxon>Marasmiineae</taxon>
        <taxon>Mycenaceae</taxon>
        <taxon>Mycena</taxon>
    </lineage>
</organism>
<dbReference type="Pfam" id="PF00172">
    <property type="entry name" value="Zn_clus"/>
    <property type="match status" value="2"/>
</dbReference>
<protein>
    <recommendedName>
        <fullName evidence="4">Zn(2)-C6 fungal-type domain-containing protein</fullName>
    </recommendedName>
</protein>
<dbReference type="GO" id="GO:0000981">
    <property type="term" value="F:DNA-binding transcription factor activity, RNA polymerase II-specific"/>
    <property type="evidence" value="ECO:0007669"/>
    <property type="project" value="InterPro"/>
</dbReference>
<dbReference type="GO" id="GO:0005634">
    <property type="term" value="C:nucleus"/>
    <property type="evidence" value="ECO:0007669"/>
    <property type="project" value="UniProtKB-SubCell"/>
</dbReference>
<evidence type="ECO:0000313" key="5">
    <source>
        <dbReference type="EMBL" id="KAJ7757770.1"/>
    </source>
</evidence>
<keyword evidence="6" id="KW-1185">Reference proteome</keyword>
<dbReference type="GO" id="GO:0008270">
    <property type="term" value="F:zinc ion binding"/>
    <property type="evidence" value="ECO:0007669"/>
    <property type="project" value="InterPro"/>
</dbReference>
<dbReference type="PANTHER" id="PTHR31001">
    <property type="entry name" value="UNCHARACTERIZED TRANSCRIPTIONAL REGULATORY PROTEIN"/>
    <property type="match status" value="1"/>
</dbReference>
<name>A0AAD7NEX5_9AGAR</name>
<comment type="subcellular location">
    <subcellularLocation>
        <location evidence="1">Nucleus</location>
    </subcellularLocation>
</comment>
<dbReference type="Gene3D" id="4.10.240.10">
    <property type="entry name" value="Zn(2)-C6 fungal-type DNA-binding domain"/>
    <property type="match status" value="2"/>
</dbReference>
<dbReference type="Proteomes" id="UP001215280">
    <property type="component" value="Unassembled WGS sequence"/>
</dbReference>
<accession>A0AAD7NEX5</accession>
<evidence type="ECO:0000259" key="4">
    <source>
        <dbReference type="PROSITE" id="PS50048"/>
    </source>
</evidence>
<feature type="region of interest" description="Disordered" evidence="3">
    <location>
        <begin position="87"/>
        <end position="138"/>
    </location>
</feature>
<sequence length="574" mass="63806">MKTTKFKTPTCILCRRRKLRCDGGDPCGPCARTRTPVNCIYVPKTIGQLRSELPKGGACISCRQRKRKCDGNLPCHTCTEGSRADECRYREKPPGKTKPPKPAHHEYNFSSFTSDTASTSSASSSRPTTPPQLTTQDLTLPNEYIPELLPSFDDFSPWSESVNLSPCPPGSYDMFGDLFSAPTFLDSLTLPPPDLSPLSPDRDAELSEVRNLFLEHSWQYGLSVPPEKREALSIGDLSGLTIDPILVNTCELLGYLLRYHSHPDGWVSCNGQTPMEADLDIMIRTKLKGTPGVPPDPLLCLQAYTLLSLYSTQKEDLCGAQGFLRKAGDIVLHHAATLGLEDAPVLDWCPKFDASYLSPQSAAEEVRAAFSQLIYLDIAGSSILELPSILDPALLEQFRRLAAVHRSDTEINFLKAKGMLFLRDSQQLVAGWNQWEFGNPTPSAWSQRYWNLIKEINTHVNFLTTVLMDVSCIPELQMAQPPLKTCIIMSQAALAELHGLFASSQPDSRRKHREAVTEIATITRGFSDKDYQYLDPALSMCWSIALKTLYEDTVEWDGHSGVHNNLSVDVTLHQ</sequence>
<proteinExistence type="predicted"/>
<dbReference type="AlphaFoldDB" id="A0AAD7NEX5"/>